<evidence type="ECO:0000313" key="3">
    <source>
        <dbReference type="Proteomes" id="UP001139289"/>
    </source>
</evidence>
<sequence>MTRIHTPLEIDVRERELVYVSRAKLDQLLLPTEVTGGGLSIGGFGGNTETHSLGYREQLTRAGSFFQNQGLLTYGATPQAGSWLLTRALMVCGSAWPWAGDLSPSQSTAWWVGSSADARVIAYGHRDHLLGQGKPSHPSSDEAKATWWPSRADASVEILKEVAAYVTDDRLTDSDPWGSDQRFAAQVDGLESYFFSNSGVERGDPLVSRGVFEMMLRVDRTVVRDGRLTVAGSPLWVARERRAVDGVYAVTSNAEGDERIEGDWDGESWRSFRVMVQSPERALGPRREPTVKYHSPSSLSFQPDQPNVQDIISLGAPDWPRPGHVVPVDVAVERADVAARQGWGWLRPWRRH</sequence>
<comment type="caution">
    <text evidence="2">The sequence shown here is derived from an EMBL/GenBank/DDBJ whole genome shotgun (WGS) entry which is preliminary data.</text>
</comment>
<feature type="compositionally biased region" description="Polar residues" evidence="1">
    <location>
        <begin position="295"/>
        <end position="304"/>
    </location>
</feature>
<dbReference type="Proteomes" id="UP001139289">
    <property type="component" value="Unassembled WGS sequence"/>
</dbReference>
<proteinExistence type="predicted"/>
<name>A0A9X1LPG2_9MICO</name>
<dbReference type="EMBL" id="JAGTTM010000002">
    <property type="protein sequence ID" value="MCC2029440.1"/>
    <property type="molecule type" value="Genomic_DNA"/>
</dbReference>
<gene>
    <name evidence="2" type="ORF">KEC56_07900</name>
</gene>
<protein>
    <submittedName>
        <fullName evidence="2">Uncharacterized protein</fullName>
    </submittedName>
</protein>
<evidence type="ECO:0000256" key="1">
    <source>
        <dbReference type="SAM" id="MobiDB-lite"/>
    </source>
</evidence>
<reference evidence="2" key="1">
    <citation type="submission" date="2021-04" db="EMBL/GenBank/DDBJ databases">
        <title>Microbacterium tenobrionis sp. nov. and Microbacterium allomyrinae sp. nov., isolated from larvae of Tenobrio molitor and Allomyrina dichotoma, respectively.</title>
        <authorList>
            <person name="Lee S.D."/>
        </authorList>
    </citation>
    <scope>NUCLEOTIDE SEQUENCE</scope>
    <source>
        <strain evidence="2">YMB-B2</strain>
    </source>
</reference>
<dbReference type="RefSeq" id="WP_227530500.1">
    <property type="nucleotide sequence ID" value="NZ_JAGTTM010000002.1"/>
</dbReference>
<feature type="region of interest" description="Disordered" evidence="1">
    <location>
        <begin position="283"/>
        <end position="304"/>
    </location>
</feature>
<organism evidence="2 3">
    <name type="scientific">Microbacterium tenebrionis</name>
    <dbReference type="NCBI Taxonomy" id="2830665"/>
    <lineage>
        <taxon>Bacteria</taxon>
        <taxon>Bacillati</taxon>
        <taxon>Actinomycetota</taxon>
        <taxon>Actinomycetes</taxon>
        <taxon>Micrococcales</taxon>
        <taxon>Microbacteriaceae</taxon>
        <taxon>Microbacterium</taxon>
    </lineage>
</organism>
<accession>A0A9X1LPG2</accession>
<keyword evidence="3" id="KW-1185">Reference proteome</keyword>
<evidence type="ECO:0000313" key="2">
    <source>
        <dbReference type="EMBL" id="MCC2029440.1"/>
    </source>
</evidence>
<dbReference type="AlphaFoldDB" id="A0A9X1LPG2"/>